<dbReference type="EMBL" id="JBAHYK010001233">
    <property type="protein sequence ID" value="KAL0568914.1"/>
    <property type="molecule type" value="Genomic_DNA"/>
</dbReference>
<evidence type="ECO:0000313" key="1">
    <source>
        <dbReference type="EMBL" id="KAL0568914.1"/>
    </source>
</evidence>
<keyword evidence="2" id="KW-1185">Reference proteome</keyword>
<dbReference type="Proteomes" id="UP001465976">
    <property type="component" value="Unassembled WGS sequence"/>
</dbReference>
<gene>
    <name evidence="1" type="ORF">V5O48_013056</name>
</gene>
<name>A0ABR3F1J6_9AGAR</name>
<comment type="caution">
    <text evidence="1">The sequence shown here is derived from an EMBL/GenBank/DDBJ whole genome shotgun (WGS) entry which is preliminary data.</text>
</comment>
<proteinExistence type="predicted"/>
<accession>A0ABR3F1J6</accession>
<sequence>MCSGPVYFNLIPDDEHIPALATNDPDASPFQLGRDNDNRPDLTCYLFVAPPSQLPNLNPDSSLRDGNSYYWSVDPNGKSSLSEEERVSFGLPHFTHGSYSYYSSYPVEVYDFIQRWQEAKGFDPKTTEFARSLGYPILEILSWDEEHFENIAGCDEVDPPANQHKLFEEMDVDRVRETSPHVDFMEVDE</sequence>
<evidence type="ECO:0000313" key="2">
    <source>
        <dbReference type="Proteomes" id="UP001465976"/>
    </source>
</evidence>
<organism evidence="1 2">
    <name type="scientific">Marasmius crinis-equi</name>
    <dbReference type="NCBI Taxonomy" id="585013"/>
    <lineage>
        <taxon>Eukaryota</taxon>
        <taxon>Fungi</taxon>
        <taxon>Dikarya</taxon>
        <taxon>Basidiomycota</taxon>
        <taxon>Agaricomycotina</taxon>
        <taxon>Agaricomycetes</taxon>
        <taxon>Agaricomycetidae</taxon>
        <taxon>Agaricales</taxon>
        <taxon>Marasmiineae</taxon>
        <taxon>Marasmiaceae</taxon>
        <taxon>Marasmius</taxon>
    </lineage>
</organism>
<reference evidence="1 2" key="1">
    <citation type="submission" date="2024-02" db="EMBL/GenBank/DDBJ databases">
        <title>A draft genome for the cacao thread blight pathogen Marasmius crinis-equi.</title>
        <authorList>
            <person name="Cohen S.P."/>
            <person name="Baruah I.K."/>
            <person name="Amoako-Attah I."/>
            <person name="Bukari Y."/>
            <person name="Meinhardt L.W."/>
            <person name="Bailey B.A."/>
        </authorList>
    </citation>
    <scope>NUCLEOTIDE SEQUENCE [LARGE SCALE GENOMIC DNA]</scope>
    <source>
        <strain evidence="1 2">GH-76</strain>
    </source>
</reference>
<protein>
    <submittedName>
        <fullName evidence="1">Uncharacterized protein</fullName>
    </submittedName>
</protein>